<comment type="caution">
    <text evidence="2">The sequence shown here is derived from an EMBL/GenBank/DDBJ whole genome shotgun (WGS) entry which is preliminary data.</text>
</comment>
<evidence type="ECO:0000256" key="1">
    <source>
        <dbReference type="SAM" id="MobiDB-lite"/>
    </source>
</evidence>
<accession>A0AAW0CJT6</accession>
<keyword evidence="3" id="KW-1185">Reference proteome</keyword>
<feature type="region of interest" description="Disordered" evidence="1">
    <location>
        <begin position="1"/>
        <end position="66"/>
    </location>
</feature>
<feature type="region of interest" description="Disordered" evidence="1">
    <location>
        <begin position="203"/>
        <end position="259"/>
    </location>
</feature>
<feature type="compositionally biased region" description="Basic residues" evidence="1">
    <location>
        <begin position="14"/>
        <end position="33"/>
    </location>
</feature>
<organism evidence="2 3">
    <name type="scientific">Favolaschia claudopus</name>
    <dbReference type="NCBI Taxonomy" id="2862362"/>
    <lineage>
        <taxon>Eukaryota</taxon>
        <taxon>Fungi</taxon>
        <taxon>Dikarya</taxon>
        <taxon>Basidiomycota</taxon>
        <taxon>Agaricomycotina</taxon>
        <taxon>Agaricomycetes</taxon>
        <taxon>Agaricomycetidae</taxon>
        <taxon>Agaricales</taxon>
        <taxon>Marasmiineae</taxon>
        <taxon>Mycenaceae</taxon>
        <taxon>Favolaschia</taxon>
    </lineage>
</organism>
<feature type="region of interest" description="Disordered" evidence="1">
    <location>
        <begin position="374"/>
        <end position="393"/>
    </location>
</feature>
<sequence>MASESESEDSAYEKKKKGVGRPRKKWIKQKIKRGKEAVKAGLSALLRSRSPSPSSPPPASAHGSVGVALSGEAARDTLLAQEEYGVASERVDRNQTPVWLQSIDHARQGYRKIATLNTEDLPAWFNEQASDALKNDYQPKSHSGCQVVKLVEFGHPGDSPNDIRARKLVVRWAHAASPELKERAIADKRPVWRWTYFCAGVHDLEPPPTRGGEPLDTSSESESEEDEEDNEDERKERRGKKKKVEIDDDDSDADESRGRWNKCGSGVRLRFEVTADDLAVVNIWQLKTHEDASPAQWMLLMSSRFLRLQILDRGRRFGASAAAIQRDLVQNFMLRNTSGVDAPLPRHRIPTGKQMLISNRCHVTRPLLPPTIFPLSPSSPAPSARPQTPGASAKTPLNHLVALSILLQDSPLMSSSPREPLTLKLLKPSQVASGFQASIVKLTRKCRQAHNQISWSCTRVSINLRKYLYASSPP</sequence>
<feature type="compositionally biased region" description="Low complexity" evidence="1">
    <location>
        <begin position="42"/>
        <end position="52"/>
    </location>
</feature>
<dbReference type="EMBL" id="JAWWNJ010000017">
    <property type="protein sequence ID" value="KAK7038475.1"/>
    <property type="molecule type" value="Genomic_DNA"/>
</dbReference>
<dbReference type="AlphaFoldDB" id="A0AAW0CJT6"/>
<feature type="compositionally biased region" description="Acidic residues" evidence="1">
    <location>
        <begin position="1"/>
        <end position="10"/>
    </location>
</feature>
<proteinExistence type="predicted"/>
<evidence type="ECO:0000313" key="2">
    <source>
        <dbReference type="EMBL" id="KAK7038475.1"/>
    </source>
</evidence>
<gene>
    <name evidence="2" type="ORF">R3P38DRAFT_3262856</name>
</gene>
<name>A0AAW0CJT6_9AGAR</name>
<reference evidence="2 3" key="1">
    <citation type="journal article" date="2024" name="J Genomics">
        <title>Draft genome sequencing and assembly of Favolaschia claudopus CIRM-BRFM 2984 isolated from oak limbs.</title>
        <authorList>
            <person name="Navarro D."/>
            <person name="Drula E."/>
            <person name="Chaduli D."/>
            <person name="Cazenave R."/>
            <person name="Ahrendt S."/>
            <person name="Wang J."/>
            <person name="Lipzen A."/>
            <person name="Daum C."/>
            <person name="Barry K."/>
            <person name="Grigoriev I.V."/>
            <person name="Favel A."/>
            <person name="Rosso M.N."/>
            <person name="Martin F."/>
        </authorList>
    </citation>
    <scope>NUCLEOTIDE SEQUENCE [LARGE SCALE GENOMIC DNA]</scope>
    <source>
        <strain evidence="2 3">CIRM-BRFM 2984</strain>
    </source>
</reference>
<evidence type="ECO:0000313" key="3">
    <source>
        <dbReference type="Proteomes" id="UP001362999"/>
    </source>
</evidence>
<feature type="compositionally biased region" description="Acidic residues" evidence="1">
    <location>
        <begin position="219"/>
        <end position="231"/>
    </location>
</feature>
<dbReference type="Proteomes" id="UP001362999">
    <property type="component" value="Unassembled WGS sequence"/>
</dbReference>
<protein>
    <submittedName>
        <fullName evidence="2">Uncharacterized protein</fullName>
    </submittedName>
</protein>